<comment type="caution">
    <text evidence="3">The sequence shown here is derived from an EMBL/GenBank/DDBJ whole genome shotgun (WGS) entry which is preliminary data.</text>
</comment>
<feature type="compositionally biased region" description="Polar residues" evidence="2">
    <location>
        <begin position="147"/>
        <end position="160"/>
    </location>
</feature>
<dbReference type="AlphaFoldDB" id="A0A2G8S692"/>
<feature type="region of interest" description="Disordered" evidence="2">
    <location>
        <begin position="1"/>
        <end position="23"/>
    </location>
</feature>
<evidence type="ECO:0000256" key="1">
    <source>
        <dbReference type="SAM" id="Coils"/>
    </source>
</evidence>
<name>A0A2G8S692_9APHY</name>
<evidence type="ECO:0000256" key="2">
    <source>
        <dbReference type="SAM" id="MobiDB-lite"/>
    </source>
</evidence>
<evidence type="ECO:0000313" key="3">
    <source>
        <dbReference type="EMBL" id="PIL29281.1"/>
    </source>
</evidence>
<evidence type="ECO:0000313" key="4">
    <source>
        <dbReference type="Proteomes" id="UP000230002"/>
    </source>
</evidence>
<dbReference type="Gene3D" id="1.20.5.170">
    <property type="match status" value="1"/>
</dbReference>
<feature type="compositionally biased region" description="Low complexity" evidence="2">
    <location>
        <begin position="128"/>
        <end position="138"/>
    </location>
</feature>
<keyword evidence="1" id="KW-0175">Coiled coil</keyword>
<organism evidence="3 4">
    <name type="scientific">Ganoderma sinense ZZ0214-1</name>
    <dbReference type="NCBI Taxonomy" id="1077348"/>
    <lineage>
        <taxon>Eukaryota</taxon>
        <taxon>Fungi</taxon>
        <taxon>Dikarya</taxon>
        <taxon>Basidiomycota</taxon>
        <taxon>Agaricomycotina</taxon>
        <taxon>Agaricomycetes</taxon>
        <taxon>Polyporales</taxon>
        <taxon>Polyporaceae</taxon>
        <taxon>Ganoderma</taxon>
    </lineage>
</organism>
<keyword evidence="4" id="KW-1185">Reference proteome</keyword>
<dbReference type="EMBL" id="AYKW01000023">
    <property type="protein sequence ID" value="PIL29281.1"/>
    <property type="molecule type" value="Genomic_DNA"/>
</dbReference>
<dbReference type="OrthoDB" id="3365874at2759"/>
<protein>
    <submittedName>
        <fullName evidence="3">Transcription factor</fullName>
    </submittedName>
</protein>
<dbReference type="Proteomes" id="UP000230002">
    <property type="component" value="Unassembled WGS sequence"/>
</dbReference>
<sequence length="187" mass="20587">MTRGRRKDMTIPPSRGLTQQRDYRARKAQYVADLEVRAKKAEEENIFLRKEVQYLQAKLSRPEVTAAYSDLLHHLTIAASSIRRFQQLSGPVPVRSGPAHMPITLSIPPGTSDRPALTVDSTAGVDGPPSSTSVSPVTRANGDGARFSTSPVGRPNSPSRGNWREVCLVPSSKAETYEEHLYYVAQD</sequence>
<reference evidence="3 4" key="1">
    <citation type="journal article" date="2015" name="Sci. Rep.">
        <title>Chromosome-level genome map provides insights into diverse defense mechanisms in the medicinal fungus Ganoderma sinense.</title>
        <authorList>
            <person name="Zhu Y."/>
            <person name="Xu J."/>
            <person name="Sun C."/>
            <person name="Zhou S."/>
            <person name="Xu H."/>
            <person name="Nelson D.R."/>
            <person name="Qian J."/>
            <person name="Song J."/>
            <person name="Luo H."/>
            <person name="Xiang L."/>
            <person name="Li Y."/>
            <person name="Xu Z."/>
            <person name="Ji A."/>
            <person name="Wang L."/>
            <person name="Lu S."/>
            <person name="Hayward A."/>
            <person name="Sun W."/>
            <person name="Li X."/>
            <person name="Schwartz D.C."/>
            <person name="Wang Y."/>
            <person name="Chen S."/>
        </authorList>
    </citation>
    <scope>NUCLEOTIDE SEQUENCE [LARGE SCALE GENOMIC DNA]</scope>
    <source>
        <strain evidence="3 4">ZZ0214-1</strain>
    </source>
</reference>
<proteinExistence type="predicted"/>
<feature type="region of interest" description="Disordered" evidence="2">
    <location>
        <begin position="121"/>
        <end position="163"/>
    </location>
</feature>
<feature type="coiled-coil region" evidence="1">
    <location>
        <begin position="24"/>
        <end position="58"/>
    </location>
</feature>
<gene>
    <name evidence="3" type="ORF">GSI_09332</name>
</gene>
<accession>A0A2G8S692</accession>